<accession>A0A9W5LK28</accession>
<evidence type="ECO:0000313" key="2">
    <source>
        <dbReference type="EMBL" id="ELS62215.1"/>
    </source>
</evidence>
<comment type="caution">
    <text evidence="2">The sequence shown here is derived from an EMBL/GenBank/DDBJ whole genome shotgun (WGS) entry which is preliminary data.</text>
</comment>
<reference evidence="2 3" key="1">
    <citation type="journal article" date="2014" name="Syst. Appl. Microbiol.">
        <title>Genomic insights into the taxonomic status of the three subspecies of Bacillus subtilis.</title>
        <authorList>
            <person name="Yi H."/>
            <person name="Chun J."/>
            <person name="Cha C.J."/>
        </authorList>
    </citation>
    <scope>NUCLEOTIDE SEQUENCE [LARGE SCALE GENOMIC DNA]</scope>
    <source>
        <strain evidence="2 3">KCTC 13429</strain>
    </source>
</reference>
<keyword evidence="3" id="KW-1185">Reference proteome</keyword>
<name>A0A9W5LK28_9BACI</name>
<evidence type="ECO:0000259" key="1">
    <source>
        <dbReference type="Pfam" id="PF21847"/>
    </source>
</evidence>
<evidence type="ECO:0000313" key="3">
    <source>
        <dbReference type="Proteomes" id="UP000011182"/>
    </source>
</evidence>
<protein>
    <recommendedName>
        <fullName evidence="1">DUF6906 domain-containing protein</fullName>
    </recommendedName>
</protein>
<dbReference type="Pfam" id="PF21847">
    <property type="entry name" value="DUF6906"/>
    <property type="match status" value="1"/>
</dbReference>
<gene>
    <name evidence="2" type="ORF">BSI_12940</name>
</gene>
<sequence length="52" mass="6160">MKHGRRPTRAQKDIIKQNGLNPNNWLVSKNLQHERRLIIVHRYTGTVRKCLA</sequence>
<dbReference type="EMBL" id="AMXN01000002">
    <property type="protein sequence ID" value="ELS62215.1"/>
    <property type="molecule type" value="Genomic_DNA"/>
</dbReference>
<dbReference type="RefSeq" id="WP_003237448.1">
    <property type="nucleotide sequence ID" value="NZ_AMXN01000002.1"/>
</dbReference>
<feature type="domain" description="DUF6906" evidence="1">
    <location>
        <begin position="1"/>
        <end position="49"/>
    </location>
</feature>
<proteinExistence type="predicted"/>
<organism evidence="2 3">
    <name type="scientific">Bacillus inaquosorum KCTC 13429</name>
    <dbReference type="NCBI Taxonomy" id="1236548"/>
    <lineage>
        <taxon>Bacteria</taxon>
        <taxon>Bacillati</taxon>
        <taxon>Bacillota</taxon>
        <taxon>Bacilli</taxon>
        <taxon>Bacillales</taxon>
        <taxon>Bacillaceae</taxon>
        <taxon>Bacillus</taxon>
    </lineage>
</organism>
<dbReference type="InterPro" id="IPR054201">
    <property type="entry name" value="DUF6906"/>
</dbReference>
<dbReference type="Proteomes" id="UP000011182">
    <property type="component" value="Unassembled WGS sequence"/>
</dbReference>
<dbReference type="AlphaFoldDB" id="A0A9W5LK28"/>